<dbReference type="AlphaFoldDB" id="A0A8H4KWA0"/>
<dbReference type="OrthoDB" id="2115692at2759"/>
<dbReference type="InterPro" id="IPR052523">
    <property type="entry name" value="Trichothecene_AcTrans"/>
</dbReference>
<evidence type="ECO:0000259" key="1">
    <source>
        <dbReference type="PROSITE" id="PS51186"/>
    </source>
</evidence>
<dbReference type="SUPFAM" id="SSF55729">
    <property type="entry name" value="Acyl-CoA N-acyltransferases (Nat)"/>
    <property type="match status" value="1"/>
</dbReference>
<feature type="domain" description="N-acetyltransferase" evidence="1">
    <location>
        <begin position="64"/>
        <end position="214"/>
    </location>
</feature>
<comment type="caution">
    <text evidence="2">The sequence shown here is derived from an EMBL/GenBank/DDBJ whole genome shotgun (WGS) entry which is preliminary data.</text>
</comment>
<dbReference type="PROSITE" id="PS51186">
    <property type="entry name" value="GNAT"/>
    <property type="match status" value="1"/>
</dbReference>
<evidence type="ECO:0000313" key="2">
    <source>
        <dbReference type="EMBL" id="KAF4458422.1"/>
    </source>
</evidence>
<dbReference type="InterPro" id="IPR000182">
    <property type="entry name" value="GNAT_dom"/>
</dbReference>
<dbReference type="Pfam" id="PF13673">
    <property type="entry name" value="Acetyltransf_10"/>
    <property type="match status" value="1"/>
</dbReference>
<proteinExistence type="predicted"/>
<dbReference type="InterPro" id="IPR016181">
    <property type="entry name" value="Acyl_CoA_acyltransferase"/>
</dbReference>
<accession>A0A8H4KWA0</accession>
<dbReference type="Gene3D" id="3.40.630.30">
    <property type="match status" value="1"/>
</dbReference>
<dbReference type="GO" id="GO:0016747">
    <property type="term" value="F:acyltransferase activity, transferring groups other than amino-acyl groups"/>
    <property type="evidence" value="ECO:0007669"/>
    <property type="project" value="InterPro"/>
</dbReference>
<name>A0A8H4KWA0_9HYPO</name>
<dbReference type="CDD" id="cd04301">
    <property type="entry name" value="NAT_SF"/>
    <property type="match status" value="1"/>
</dbReference>
<protein>
    <recommendedName>
        <fullName evidence="1">N-acetyltransferase domain-containing protein</fullName>
    </recommendedName>
</protein>
<evidence type="ECO:0000313" key="3">
    <source>
        <dbReference type="Proteomes" id="UP000554235"/>
    </source>
</evidence>
<sequence length="217" mass="24838">MLPLRIIRISSLGQLEQLIDLACQVWADDPLFACVVPGRHEHPEHFRQMWSMHLRKEYGNTGTVILAACKEEDGEIGDAMAFAIWRRHVLIRYRVAFDMFYTLTFRQTGGSVSISDATEVMTGLRNAGRLYPAERWRLCWLGVSPKCQRTGIGKRLVQWGLDRCDEERVPAVLEASEPGRGLYEKMGFRQIGKSEFDKGRQIQPVMLREVQDAKKAV</sequence>
<keyword evidence="3" id="KW-1185">Reference proteome</keyword>
<dbReference type="Proteomes" id="UP000554235">
    <property type="component" value="Unassembled WGS sequence"/>
</dbReference>
<dbReference type="PANTHER" id="PTHR42791:SF16">
    <property type="entry name" value="N-ACETYLTRANSFERASE DOMAIN-CONTAINING PROTEIN"/>
    <property type="match status" value="1"/>
</dbReference>
<dbReference type="EMBL" id="JAADYS010002459">
    <property type="protein sequence ID" value="KAF4458422.1"/>
    <property type="molecule type" value="Genomic_DNA"/>
</dbReference>
<dbReference type="PANTHER" id="PTHR42791">
    <property type="entry name" value="GNAT FAMILY ACETYLTRANSFERASE"/>
    <property type="match status" value="1"/>
</dbReference>
<organism evidence="2 3">
    <name type="scientific">Fusarium albosuccineum</name>
    <dbReference type="NCBI Taxonomy" id="1237068"/>
    <lineage>
        <taxon>Eukaryota</taxon>
        <taxon>Fungi</taxon>
        <taxon>Dikarya</taxon>
        <taxon>Ascomycota</taxon>
        <taxon>Pezizomycotina</taxon>
        <taxon>Sordariomycetes</taxon>
        <taxon>Hypocreomycetidae</taxon>
        <taxon>Hypocreales</taxon>
        <taxon>Nectriaceae</taxon>
        <taxon>Fusarium</taxon>
        <taxon>Fusarium decemcellulare species complex</taxon>
    </lineage>
</organism>
<gene>
    <name evidence="2" type="ORF">FALBO_14848</name>
</gene>
<reference evidence="2 3" key="1">
    <citation type="submission" date="2020-01" db="EMBL/GenBank/DDBJ databases">
        <title>Identification and distribution of gene clusters putatively required for synthesis of sphingolipid metabolism inhibitors in phylogenetically diverse species of the filamentous fungus Fusarium.</title>
        <authorList>
            <person name="Kim H.-S."/>
            <person name="Busman M."/>
            <person name="Brown D.W."/>
            <person name="Divon H."/>
            <person name="Uhlig S."/>
            <person name="Proctor R.H."/>
        </authorList>
    </citation>
    <scope>NUCLEOTIDE SEQUENCE [LARGE SCALE GENOMIC DNA]</scope>
    <source>
        <strain evidence="2 3">NRRL 20459</strain>
    </source>
</reference>